<dbReference type="EMBL" id="CM039435">
    <property type="protein sequence ID" value="KAI4317384.1"/>
    <property type="molecule type" value="Genomic_DNA"/>
</dbReference>
<sequence length="384" mass="43970">MSSSPLMYRNDTALFPSPPSDPKEQPHQKYETVATILASKSLPKDEKFIWPSVDVADALKHELNEPVIDLGGFIRGDSDATARAAQLLREGCMKHGFFQVTNHEVNLDLIRAAYDEVDIIFKQSLEKKLSMRTEPGVVRGYSSAHSHRFSSKLPWKETFTFYYDYNRNDSNHQVVEFFDSSFGEDLKQSGSIYQRYCDAMKELSLVIMDLLSISLGLNRSFFREYFQDGFSYMRLNSYPPCNSANLTLGTGPHSDPNSLTILHQDQVGGLEVLSEGNWKSVRPRPDALVINLGDTFMALTNGIYKSCLHRALVNEAKERRSLVFFVNPREDKVVRAPEELLANGEERKYPDFKWPDMFEFVQKHYRPDVETLPSFVEWFNSTKA</sequence>
<keyword evidence="2" id="KW-1185">Reference proteome</keyword>
<evidence type="ECO:0000313" key="2">
    <source>
        <dbReference type="Proteomes" id="UP000828941"/>
    </source>
</evidence>
<gene>
    <name evidence="1" type="ORF">L6164_025256</name>
</gene>
<dbReference type="Proteomes" id="UP000828941">
    <property type="component" value="Chromosome 10"/>
</dbReference>
<organism evidence="1 2">
    <name type="scientific">Bauhinia variegata</name>
    <name type="common">Purple orchid tree</name>
    <name type="synonym">Phanera variegata</name>
    <dbReference type="NCBI Taxonomy" id="167791"/>
    <lineage>
        <taxon>Eukaryota</taxon>
        <taxon>Viridiplantae</taxon>
        <taxon>Streptophyta</taxon>
        <taxon>Embryophyta</taxon>
        <taxon>Tracheophyta</taxon>
        <taxon>Spermatophyta</taxon>
        <taxon>Magnoliopsida</taxon>
        <taxon>eudicotyledons</taxon>
        <taxon>Gunneridae</taxon>
        <taxon>Pentapetalae</taxon>
        <taxon>rosids</taxon>
        <taxon>fabids</taxon>
        <taxon>Fabales</taxon>
        <taxon>Fabaceae</taxon>
        <taxon>Cercidoideae</taxon>
        <taxon>Cercideae</taxon>
        <taxon>Bauhiniinae</taxon>
        <taxon>Bauhinia</taxon>
    </lineage>
</organism>
<protein>
    <submittedName>
        <fullName evidence="1">Uncharacterized protein</fullName>
    </submittedName>
</protein>
<accession>A0ACB9LZR5</accession>
<name>A0ACB9LZR5_BAUVA</name>
<comment type="caution">
    <text evidence="1">The sequence shown here is derived from an EMBL/GenBank/DDBJ whole genome shotgun (WGS) entry which is preliminary data.</text>
</comment>
<reference evidence="1 2" key="1">
    <citation type="journal article" date="2022" name="DNA Res.">
        <title>Chromosomal-level genome assembly of the orchid tree Bauhinia variegata (Leguminosae; Cercidoideae) supports the allotetraploid origin hypothesis of Bauhinia.</title>
        <authorList>
            <person name="Zhong Y."/>
            <person name="Chen Y."/>
            <person name="Zheng D."/>
            <person name="Pang J."/>
            <person name="Liu Y."/>
            <person name="Luo S."/>
            <person name="Meng S."/>
            <person name="Qian L."/>
            <person name="Wei D."/>
            <person name="Dai S."/>
            <person name="Zhou R."/>
        </authorList>
    </citation>
    <scope>NUCLEOTIDE SEQUENCE [LARGE SCALE GENOMIC DNA]</scope>
    <source>
        <strain evidence="1">BV-YZ2020</strain>
    </source>
</reference>
<proteinExistence type="predicted"/>
<evidence type="ECO:0000313" key="1">
    <source>
        <dbReference type="EMBL" id="KAI4317384.1"/>
    </source>
</evidence>